<dbReference type="Gene3D" id="1.10.260.40">
    <property type="entry name" value="lambda repressor-like DNA-binding domains"/>
    <property type="match status" value="1"/>
</dbReference>
<organism evidence="1">
    <name type="scientific">uncultured Caudovirales phage</name>
    <dbReference type="NCBI Taxonomy" id="2100421"/>
    <lineage>
        <taxon>Viruses</taxon>
        <taxon>Duplodnaviria</taxon>
        <taxon>Heunggongvirae</taxon>
        <taxon>Uroviricota</taxon>
        <taxon>Caudoviricetes</taxon>
        <taxon>Peduoviridae</taxon>
        <taxon>Maltschvirus</taxon>
        <taxon>Maltschvirus maltsch</taxon>
    </lineage>
</organism>
<dbReference type="InterPro" id="IPR010982">
    <property type="entry name" value="Lambda_DNA-bd_dom_sf"/>
</dbReference>
<name>A0A6J7WUE8_9CAUD</name>
<protein>
    <recommendedName>
        <fullName evidence="2">HTH_XRE domain containing protein</fullName>
    </recommendedName>
</protein>
<gene>
    <name evidence="1" type="ORF">UFOVP233_82</name>
</gene>
<reference evidence="1" key="1">
    <citation type="submission" date="2020-05" db="EMBL/GenBank/DDBJ databases">
        <authorList>
            <person name="Chiriac C."/>
            <person name="Salcher M."/>
            <person name="Ghai R."/>
            <person name="Kavagutti S V."/>
        </authorList>
    </citation>
    <scope>NUCLEOTIDE SEQUENCE</scope>
</reference>
<dbReference type="SUPFAM" id="SSF47413">
    <property type="entry name" value="lambda repressor-like DNA-binding domains"/>
    <property type="match status" value="1"/>
</dbReference>
<proteinExistence type="predicted"/>
<accession>A0A6J7WUE8</accession>
<sequence>MMDPEQFRAGLERLGLSQTAFAKWNGLNPRTVRRWALGEANVPRHIVVILALLDAISEVGGPHLLERLLEK</sequence>
<dbReference type="GO" id="GO:0003677">
    <property type="term" value="F:DNA binding"/>
    <property type="evidence" value="ECO:0007669"/>
    <property type="project" value="InterPro"/>
</dbReference>
<evidence type="ECO:0008006" key="2">
    <source>
        <dbReference type="Google" id="ProtNLM"/>
    </source>
</evidence>
<evidence type="ECO:0000313" key="1">
    <source>
        <dbReference type="EMBL" id="CAB5220458.1"/>
    </source>
</evidence>
<dbReference type="EMBL" id="LR798285">
    <property type="protein sequence ID" value="CAB5220458.1"/>
    <property type="molecule type" value="Genomic_DNA"/>
</dbReference>